<sequence length="593" mass="64221">MRRPSAAPKGFLPKEPSDDGSTAPRTREIFRHKKVPADADYVVVGSGVSGLYLAALLSRCGYVVVVLEQHYLAGGCMHEFADGGFTFDTGVHYVGRAEKYGKLMDMVSLPRRRVAWARLGSECDGFAYDCLRVGDLPPHALRAGEDRFVADLAKRWPAYEGRIRRYVALCKTSNKEADNYFFGKLFPRFIQKLVAPRLCRKFYGFASATVDEVIRGDCGIDDDDLVATLTGYAGNYGLAPSEASFFVHAGVASHYMGGAYVPVGGPQAIADALVATVNAYGGRVLMRAAVERVVLSDAGRAVGVQLEDDDKVILAKRGVVSAAGCLQTLKLLPDAARREVEWADAILNPASEDFVEQGISHLSLFVGFDTTAAELDLPSQNQWCVSGSGETAKAWRALPDGAAAAARGDLGTYFVGFPSAKDPSARASKPATCSIISETNEAWWRPWADSPAHKRPEAYDALKKAFEERMLAKLYELFPQCEGRVVFSKLGTSLTNDHYLKRAASYGLAPTTKRYASPKMAAIRPEVAEIPGLFITGQDVTTAGWAGALMSGVMTAMAILGYGFLDLAVFNRDLVTDLLRVTDAAERTDKKTN</sequence>
<dbReference type="eggNOG" id="KOG4254">
    <property type="taxonomic scope" value="Eukaryota"/>
</dbReference>
<comment type="similarity">
    <text evidence="1">Belongs to the carotenoid/retinoid oxidoreductase family. CrtISO subfamily.</text>
</comment>
<dbReference type="InParanoid" id="F0Y7V0"/>
<dbReference type="PANTHER" id="PTHR46091">
    <property type="entry name" value="BLR7054 PROTEIN"/>
    <property type="match status" value="1"/>
</dbReference>
<dbReference type="InterPro" id="IPR052206">
    <property type="entry name" value="Retinol_saturase"/>
</dbReference>
<dbReference type="RefSeq" id="XP_009036806.1">
    <property type="nucleotide sequence ID" value="XM_009038558.1"/>
</dbReference>
<keyword evidence="8" id="KW-0472">Membrane</keyword>
<evidence type="ECO:0000256" key="4">
    <source>
        <dbReference type="ARBA" id="ARBA00022827"/>
    </source>
</evidence>
<dbReference type="InterPro" id="IPR036188">
    <property type="entry name" value="FAD/NAD-bd_sf"/>
</dbReference>
<evidence type="ECO:0000313" key="11">
    <source>
        <dbReference type="Proteomes" id="UP000002729"/>
    </source>
</evidence>
<keyword evidence="6" id="KW-0520">NAD</keyword>
<evidence type="ECO:0000256" key="1">
    <source>
        <dbReference type="ARBA" id="ARBA00005855"/>
    </source>
</evidence>
<keyword evidence="11" id="KW-1185">Reference proteome</keyword>
<keyword evidence="8" id="KW-1133">Transmembrane helix</keyword>
<proteinExistence type="inferred from homology"/>
<dbReference type="SUPFAM" id="SSF51905">
    <property type="entry name" value="FAD/NAD(P)-binding domain"/>
    <property type="match status" value="1"/>
</dbReference>
<keyword evidence="2" id="KW-0285">Flavoprotein</keyword>
<evidence type="ECO:0000259" key="9">
    <source>
        <dbReference type="Pfam" id="PF00732"/>
    </source>
</evidence>
<keyword evidence="4" id="KW-0274">FAD</keyword>
<protein>
    <recommendedName>
        <fullName evidence="9">Glucose-methanol-choline oxidoreductase N-terminal domain-containing protein</fullName>
    </recommendedName>
</protein>
<dbReference type="GeneID" id="20220092"/>
<evidence type="ECO:0000256" key="8">
    <source>
        <dbReference type="SAM" id="Phobius"/>
    </source>
</evidence>
<dbReference type="Pfam" id="PF00732">
    <property type="entry name" value="GMC_oxred_N"/>
    <property type="match status" value="1"/>
</dbReference>
<dbReference type="OMA" id="EPWHPGK"/>
<evidence type="ECO:0000313" key="10">
    <source>
        <dbReference type="EMBL" id="EGB08828.1"/>
    </source>
</evidence>
<evidence type="ECO:0000256" key="6">
    <source>
        <dbReference type="ARBA" id="ARBA00023027"/>
    </source>
</evidence>
<evidence type="ECO:0000256" key="2">
    <source>
        <dbReference type="ARBA" id="ARBA00022630"/>
    </source>
</evidence>
<feature type="region of interest" description="Disordered" evidence="7">
    <location>
        <begin position="1"/>
        <end position="24"/>
    </location>
</feature>
<dbReference type="Proteomes" id="UP000002729">
    <property type="component" value="Unassembled WGS sequence"/>
</dbReference>
<keyword evidence="3" id="KW-0732">Signal</keyword>
<dbReference type="KEGG" id="aaf:AURANDRAFT_25702"/>
<dbReference type="AlphaFoldDB" id="F0Y7V0"/>
<reference evidence="10 11" key="1">
    <citation type="journal article" date="2011" name="Proc. Natl. Acad. Sci. U.S.A.">
        <title>Niche of harmful alga Aureococcus anophagefferens revealed through ecogenomics.</title>
        <authorList>
            <person name="Gobler C.J."/>
            <person name="Berry D.L."/>
            <person name="Dyhrman S.T."/>
            <person name="Wilhelm S.W."/>
            <person name="Salamov A."/>
            <person name="Lobanov A.V."/>
            <person name="Zhang Y."/>
            <person name="Collier J.L."/>
            <person name="Wurch L.L."/>
            <person name="Kustka A.B."/>
            <person name="Dill B.D."/>
            <person name="Shah M."/>
            <person name="VerBerkmoes N.C."/>
            <person name="Kuo A."/>
            <person name="Terry A."/>
            <person name="Pangilinan J."/>
            <person name="Lindquist E.A."/>
            <person name="Lucas S."/>
            <person name="Paulsen I.T."/>
            <person name="Hattenrath-Lehmann T.K."/>
            <person name="Talmage S.C."/>
            <person name="Walker E.A."/>
            <person name="Koch F."/>
            <person name="Burson A.M."/>
            <person name="Marcoval M.A."/>
            <person name="Tang Y.Z."/>
            <person name="Lecleir G.R."/>
            <person name="Coyne K.J."/>
            <person name="Berg G.M."/>
            <person name="Bertrand E.M."/>
            <person name="Saito M.A."/>
            <person name="Gladyshev V.N."/>
            <person name="Grigoriev I.V."/>
        </authorList>
    </citation>
    <scope>NUCLEOTIDE SEQUENCE [LARGE SCALE GENOMIC DNA]</scope>
    <source>
        <strain evidence="11">CCMP 1984</strain>
    </source>
</reference>
<dbReference type="Gene3D" id="3.50.50.60">
    <property type="entry name" value="FAD/NAD(P)-binding domain"/>
    <property type="match status" value="2"/>
</dbReference>
<dbReference type="InterPro" id="IPR000172">
    <property type="entry name" value="GMC_OxRdtase_N"/>
</dbReference>
<keyword evidence="8" id="KW-0812">Transmembrane</keyword>
<feature type="domain" description="Glucose-methanol-choline oxidoreductase N-terminal" evidence="9">
    <location>
        <begin position="272"/>
        <end position="332"/>
    </location>
</feature>
<dbReference type="Pfam" id="PF13450">
    <property type="entry name" value="NAD_binding_8"/>
    <property type="match status" value="1"/>
</dbReference>
<dbReference type="OrthoDB" id="38045at2759"/>
<dbReference type="EMBL" id="GL833127">
    <property type="protein sequence ID" value="EGB08828.1"/>
    <property type="molecule type" value="Genomic_DNA"/>
</dbReference>
<dbReference type="PANTHER" id="PTHR46091:SF3">
    <property type="entry name" value="AMINE OXIDASE DOMAIN-CONTAINING PROTEIN"/>
    <property type="match status" value="1"/>
</dbReference>
<organism evidence="11">
    <name type="scientific">Aureococcus anophagefferens</name>
    <name type="common">Harmful bloom alga</name>
    <dbReference type="NCBI Taxonomy" id="44056"/>
    <lineage>
        <taxon>Eukaryota</taxon>
        <taxon>Sar</taxon>
        <taxon>Stramenopiles</taxon>
        <taxon>Ochrophyta</taxon>
        <taxon>Pelagophyceae</taxon>
        <taxon>Pelagomonadales</taxon>
        <taxon>Pelagomonadaceae</taxon>
        <taxon>Aureococcus</taxon>
    </lineage>
</organism>
<dbReference type="GO" id="GO:0050660">
    <property type="term" value="F:flavin adenine dinucleotide binding"/>
    <property type="evidence" value="ECO:0007669"/>
    <property type="project" value="InterPro"/>
</dbReference>
<feature type="transmembrane region" description="Helical" evidence="8">
    <location>
        <begin position="543"/>
        <end position="565"/>
    </location>
</feature>
<gene>
    <name evidence="10" type="ORF">AURANDRAFT_25702</name>
</gene>
<evidence type="ECO:0000256" key="3">
    <source>
        <dbReference type="ARBA" id="ARBA00022729"/>
    </source>
</evidence>
<dbReference type="GO" id="GO:0016614">
    <property type="term" value="F:oxidoreductase activity, acting on CH-OH group of donors"/>
    <property type="evidence" value="ECO:0007669"/>
    <property type="project" value="InterPro"/>
</dbReference>
<keyword evidence="5" id="KW-0521">NADP</keyword>
<evidence type="ECO:0000256" key="5">
    <source>
        <dbReference type="ARBA" id="ARBA00022857"/>
    </source>
</evidence>
<name>F0Y7V0_AURAN</name>
<accession>F0Y7V0</accession>
<evidence type="ECO:0000256" key="7">
    <source>
        <dbReference type="SAM" id="MobiDB-lite"/>
    </source>
</evidence>